<reference evidence="2" key="1">
    <citation type="journal article" date="2008" name="Nat. Genet.">
        <title>The Pristionchus pacificus genome provides a unique perspective on nematode lifestyle and parasitism.</title>
        <authorList>
            <person name="Dieterich C."/>
            <person name="Clifton S.W."/>
            <person name="Schuster L.N."/>
            <person name="Chinwalla A."/>
            <person name="Delehaunty K."/>
            <person name="Dinkelacker I."/>
            <person name="Fulton L."/>
            <person name="Fulton R."/>
            <person name="Godfrey J."/>
            <person name="Minx P."/>
            <person name="Mitreva M."/>
            <person name="Roeseler W."/>
            <person name="Tian H."/>
            <person name="Witte H."/>
            <person name="Yang S.P."/>
            <person name="Wilson R.K."/>
            <person name="Sommer R.J."/>
        </authorList>
    </citation>
    <scope>NUCLEOTIDE SEQUENCE [LARGE SCALE GENOMIC DNA]</scope>
    <source>
        <strain evidence="2">PS312</strain>
    </source>
</reference>
<gene>
    <name evidence="1" type="primary">WBGene00275194</name>
</gene>
<proteinExistence type="predicted"/>
<dbReference type="AlphaFoldDB" id="A0A2A6BR45"/>
<reference evidence="1" key="2">
    <citation type="submission" date="2022-06" db="UniProtKB">
        <authorList>
            <consortium name="EnsemblMetazoa"/>
        </authorList>
    </citation>
    <scope>IDENTIFICATION</scope>
    <source>
        <strain evidence="1">PS312</strain>
    </source>
</reference>
<evidence type="ECO:0000313" key="2">
    <source>
        <dbReference type="Proteomes" id="UP000005239"/>
    </source>
</evidence>
<keyword evidence="2" id="KW-1185">Reference proteome</keyword>
<dbReference type="EnsemblMetazoa" id="PPA36825.1">
    <property type="protein sequence ID" value="PPA36825.1"/>
    <property type="gene ID" value="WBGene00275194"/>
</dbReference>
<accession>A0A8R1YSG6</accession>
<sequence>MVIAVCLRGGGTGAGELAEVVGVGSWERQELLGVEPEFSVLPVLHLLQVLVSVLQRLKSAAESGSSLLQEQEKLLETQAEGESASQELQVQQVQVLLESLVLQV</sequence>
<evidence type="ECO:0000313" key="1">
    <source>
        <dbReference type="EnsemblMetazoa" id="PPA36825.1"/>
    </source>
</evidence>
<protein>
    <submittedName>
        <fullName evidence="1">Uncharacterized protein</fullName>
    </submittedName>
</protein>
<dbReference type="Proteomes" id="UP000005239">
    <property type="component" value="Unassembled WGS sequence"/>
</dbReference>
<organism evidence="1 2">
    <name type="scientific">Pristionchus pacificus</name>
    <name type="common">Parasitic nematode worm</name>
    <dbReference type="NCBI Taxonomy" id="54126"/>
    <lineage>
        <taxon>Eukaryota</taxon>
        <taxon>Metazoa</taxon>
        <taxon>Ecdysozoa</taxon>
        <taxon>Nematoda</taxon>
        <taxon>Chromadorea</taxon>
        <taxon>Rhabditida</taxon>
        <taxon>Rhabditina</taxon>
        <taxon>Diplogasteromorpha</taxon>
        <taxon>Diplogasteroidea</taxon>
        <taxon>Neodiplogasteridae</taxon>
        <taxon>Pristionchus</taxon>
    </lineage>
</organism>
<name>A0A2A6BR45_PRIPA</name>
<accession>A0A2A6BR45</accession>